<proteinExistence type="predicted"/>
<dbReference type="Proteomes" id="UP000321617">
    <property type="component" value="Unassembled WGS sequence"/>
</dbReference>
<organism evidence="1 2">
    <name type="scientific">Stackebrandtia albiflava</name>
    <dbReference type="NCBI Taxonomy" id="406432"/>
    <lineage>
        <taxon>Bacteria</taxon>
        <taxon>Bacillati</taxon>
        <taxon>Actinomycetota</taxon>
        <taxon>Actinomycetes</taxon>
        <taxon>Glycomycetales</taxon>
        <taxon>Glycomycetaceae</taxon>
        <taxon>Stackebrandtia</taxon>
    </lineage>
</organism>
<name>A0A562UZ02_9ACTN</name>
<dbReference type="EMBL" id="VLLL01000007">
    <property type="protein sequence ID" value="TWJ10835.1"/>
    <property type="molecule type" value="Genomic_DNA"/>
</dbReference>
<dbReference type="RefSeq" id="WP_147141931.1">
    <property type="nucleotide sequence ID" value="NZ_BAABIJ010000003.1"/>
</dbReference>
<dbReference type="AlphaFoldDB" id="A0A562UZ02"/>
<evidence type="ECO:0000313" key="1">
    <source>
        <dbReference type="EMBL" id="TWJ10835.1"/>
    </source>
</evidence>
<evidence type="ECO:0000313" key="2">
    <source>
        <dbReference type="Proteomes" id="UP000321617"/>
    </source>
</evidence>
<sequence length="229" mass="24537">MTAPRFRERPGRRWATRVLLTGTLLVAPAGCGGRAEFVDPAPPMPEGAAQEFFDDLPYDFWASAEEVCPSEDALRSVFPGFPAFDEIDLTASSGAVDEAVEFADAGVGGDEVLHAASAVSCVYQWDMDAFIINFYVFAFGADAADDYSGRVHPTPHAAPGWDTSSYDFAEDVEDYDEPEDVYDWIAVTALSGHVSANASGNVYNDGADEAQTVAAVFSLLDRGLAGVRE</sequence>
<keyword evidence="2" id="KW-1185">Reference proteome</keyword>
<comment type="caution">
    <text evidence="1">The sequence shown here is derived from an EMBL/GenBank/DDBJ whole genome shotgun (WGS) entry which is preliminary data.</text>
</comment>
<accession>A0A562UZ02</accession>
<protein>
    <submittedName>
        <fullName evidence="1">Uncharacterized protein</fullName>
    </submittedName>
</protein>
<reference evidence="1 2" key="1">
    <citation type="journal article" date="2013" name="Stand. Genomic Sci.">
        <title>Genomic Encyclopedia of Type Strains, Phase I: The one thousand microbial genomes (KMG-I) project.</title>
        <authorList>
            <person name="Kyrpides N.C."/>
            <person name="Woyke T."/>
            <person name="Eisen J.A."/>
            <person name="Garrity G."/>
            <person name="Lilburn T.G."/>
            <person name="Beck B.J."/>
            <person name="Whitman W.B."/>
            <person name="Hugenholtz P."/>
            <person name="Klenk H.P."/>
        </authorList>
    </citation>
    <scope>NUCLEOTIDE SEQUENCE [LARGE SCALE GENOMIC DNA]</scope>
    <source>
        <strain evidence="1 2">DSM 45044</strain>
    </source>
</reference>
<gene>
    <name evidence="1" type="ORF">LX16_4259</name>
</gene>